<dbReference type="PANTHER" id="PTHR43411:SF1">
    <property type="entry name" value="ADENYLOSUCCINATE LYASE"/>
    <property type="match status" value="1"/>
</dbReference>
<dbReference type="NCBIfam" id="NF006764">
    <property type="entry name" value="PRK09285.1"/>
    <property type="match status" value="1"/>
</dbReference>
<protein>
    <submittedName>
        <fullName evidence="7">Adenylosuccinate lyase</fullName>
        <ecNumber evidence="7">4.3.2.2</ecNumber>
    </submittedName>
</protein>
<dbReference type="GO" id="GO:0006188">
    <property type="term" value="P:IMP biosynthetic process"/>
    <property type="evidence" value="ECO:0007669"/>
    <property type="project" value="InterPro"/>
</dbReference>
<evidence type="ECO:0000259" key="5">
    <source>
        <dbReference type="Pfam" id="PF00206"/>
    </source>
</evidence>
<dbReference type="Pfam" id="PF08328">
    <property type="entry name" value="ASL_C"/>
    <property type="match status" value="1"/>
</dbReference>
<feature type="domain" description="Fumarate lyase N-terminal" evidence="5">
    <location>
        <begin position="93"/>
        <end position="319"/>
    </location>
</feature>
<evidence type="ECO:0000256" key="3">
    <source>
        <dbReference type="ARBA" id="ARBA00022755"/>
    </source>
</evidence>
<dbReference type="Gene3D" id="1.10.40.30">
    <property type="entry name" value="Fumarase/aspartase (C-terminal domain)"/>
    <property type="match status" value="1"/>
</dbReference>
<dbReference type="PRINTS" id="PR00149">
    <property type="entry name" value="FUMRATELYASE"/>
</dbReference>
<keyword evidence="3" id="KW-0658">Purine biosynthesis</keyword>
<dbReference type="PROSITE" id="PS00163">
    <property type="entry name" value="FUMARATE_LYASES"/>
    <property type="match status" value="1"/>
</dbReference>
<feature type="domain" description="Adenylosuccinate lyase PurB C-terminal" evidence="6">
    <location>
        <begin position="338"/>
        <end position="452"/>
    </location>
</feature>
<evidence type="ECO:0000256" key="1">
    <source>
        <dbReference type="ARBA" id="ARBA00004706"/>
    </source>
</evidence>
<comment type="pathway">
    <text evidence="1">Purine metabolism; IMP biosynthesis via de novo pathway; 5-amino-1-(5-phospho-D-ribosyl)imidazole-4-carboxamide from 5-amino-1-(5-phospho-D-ribosyl)imidazole-4-carboxylate: step 2/2.</text>
</comment>
<dbReference type="PANTHER" id="PTHR43411">
    <property type="entry name" value="ADENYLOSUCCINATE LYASE"/>
    <property type="match status" value="1"/>
</dbReference>
<evidence type="ECO:0000259" key="6">
    <source>
        <dbReference type="Pfam" id="PF08328"/>
    </source>
</evidence>
<accession>A0A650END6</accession>
<dbReference type="Gene3D" id="1.20.200.10">
    <property type="entry name" value="Fumarase/aspartase (Central domain)"/>
    <property type="match status" value="1"/>
</dbReference>
<organism evidence="7">
    <name type="scientific">uncultured Elusimicrobia bacterium</name>
    <dbReference type="NCBI Taxonomy" id="699876"/>
    <lineage>
        <taxon>Bacteria</taxon>
        <taxon>Pseudomonadati</taxon>
        <taxon>Elusimicrobiota</taxon>
        <taxon>Elusimicrobia</taxon>
        <taxon>environmental samples</taxon>
    </lineage>
</organism>
<evidence type="ECO:0000256" key="2">
    <source>
        <dbReference type="ARBA" id="ARBA00004734"/>
    </source>
</evidence>
<dbReference type="InterPro" id="IPR000362">
    <property type="entry name" value="Fumarate_lyase_fam"/>
</dbReference>
<proteinExistence type="predicted"/>
<comment type="function">
    <text evidence="4">Catalyzes two reactions in de novo purine nucleotide biosynthesis. Catalyzes the breakdown of 5-aminoimidazole- (N-succinylocarboxamide) ribotide (SAICAR or 2-[5-amino-1-(5-phospho-beta-D-ribosyl)imidazole-4-carboxamido]succinate) to 5-aminoimidazole-4-carboxamide ribotide (AICAR or 5-amino-1-(5-phospho-beta-D-ribosyl)imidazole-4-carboxamide) and fumarate, and of adenylosuccinate (ADS or N(6)-(1,2-dicarboxyethyl)-AMP) to adenosine monophosphate (AMP) and fumarate.</text>
</comment>
<dbReference type="EC" id="4.3.2.2" evidence="7"/>
<dbReference type="Gene3D" id="1.10.275.10">
    <property type="entry name" value="Fumarase/aspartase (N-terminal domain)"/>
    <property type="match status" value="1"/>
</dbReference>
<dbReference type="SUPFAM" id="SSF48557">
    <property type="entry name" value="L-aspartase-like"/>
    <property type="match status" value="1"/>
</dbReference>
<comment type="pathway">
    <text evidence="2">Purine metabolism; AMP biosynthesis via de novo pathway; AMP from IMP: step 2/2.</text>
</comment>
<dbReference type="InterPro" id="IPR020557">
    <property type="entry name" value="Fumarate_lyase_CS"/>
</dbReference>
<dbReference type="InterPro" id="IPR013539">
    <property type="entry name" value="PurB_C"/>
</dbReference>
<keyword evidence="7" id="KW-0456">Lyase</keyword>
<evidence type="ECO:0000256" key="4">
    <source>
        <dbReference type="ARBA" id="ARBA00025012"/>
    </source>
</evidence>
<dbReference type="InterPro" id="IPR022761">
    <property type="entry name" value="Fumarate_lyase_N"/>
</dbReference>
<sequence>MEKSALCPLDGRYGGRLGALRSCMGEAAFSASRLRAECTWLETLSSLKLPHFNPLTEPEKKLLADVCNLSETDLAVLRAIEFDGYKNIPATRHDVKAVEYFLKLRLADSSLADRLEWFHFALTSEDINSAAYAMLLSDGLEKALLPALESIYKELVKLARKEARSVLLARTHGQPAVPTTFGKEIRVFAERLKRQIKQLKMREVSCKFGGAVGNYNAHTAAFGKINWPRAAQKFVAKLNQGRKIKIFLSPLSTQVDNRDSYAEIFDNLRRANVILLDFCQDMWRYISGGLVRQKTVAGEVGSSTMPQKVNPIDFENAEGNLQLADALFELFSCKLPVSRLQRDLSDSTVLRNMGVSFGYALTAYLSVLKGLSKISFDRILARKELNNHPEVLAEAVQTVLRAAGADKPYEKLRDFTRGRTLTLEALWEFICELDIDDLTKNSLLLLSPESYTGLAAELAEGDYD</sequence>
<dbReference type="GO" id="GO:0004018">
    <property type="term" value="F:N6-(1,2-dicarboxyethyl)AMP AMP-lyase (fumarate-forming) activity"/>
    <property type="evidence" value="ECO:0007669"/>
    <property type="project" value="InterPro"/>
</dbReference>
<dbReference type="InterPro" id="IPR024083">
    <property type="entry name" value="Fumarase/histidase_N"/>
</dbReference>
<evidence type="ECO:0000313" key="7">
    <source>
        <dbReference type="EMBL" id="QGT50831.1"/>
    </source>
</evidence>
<dbReference type="EMBL" id="MN577572">
    <property type="protein sequence ID" value="QGT50831.1"/>
    <property type="molecule type" value="Genomic_DNA"/>
</dbReference>
<dbReference type="Pfam" id="PF00206">
    <property type="entry name" value="Lyase_1"/>
    <property type="match status" value="1"/>
</dbReference>
<reference evidence="7" key="1">
    <citation type="journal article" date="2020" name="J. ISSAAS">
        <title>Lactobacilli and other gastrointestinal microbiota of Peromyscus leucopus, reservoir host for agents of Lyme disease and other zoonoses in North America.</title>
        <authorList>
            <person name="Milovic A."/>
            <person name="Bassam K."/>
            <person name="Shao H."/>
            <person name="Chatzistamou I."/>
            <person name="Tufts D.M."/>
            <person name="Diuk-Wasser M."/>
            <person name="Barbour A.G."/>
        </authorList>
    </citation>
    <scope>NUCLEOTIDE SEQUENCE</scope>
    <source>
        <strain evidence="7">LL30</strain>
    </source>
</reference>
<dbReference type="InterPro" id="IPR008948">
    <property type="entry name" value="L-Aspartase-like"/>
</dbReference>
<name>A0A650END6_9BACT</name>
<dbReference type="AlphaFoldDB" id="A0A650END6"/>
<gene>
    <name evidence="7" type="ORF">Elusimicrob2101_0940</name>
</gene>
<dbReference type="InterPro" id="IPR047136">
    <property type="entry name" value="PurB_bact"/>
</dbReference>